<name>A0A2N4UAD1_9BURK</name>
<evidence type="ECO:0008006" key="3">
    <source>
        <dbReference type="Google" id="ProtNLM"/>
    </source>
</evidence>
<sequence>MHPGSRIGAVYLCRAPVDFRKQIDGLAALVEQELAMSPFGDALFVFVNRQHNKVKALYWHRNGFCLWQKRLEKERFAWPESGGGAPIHSLTLQELEWLLEGFDLWANKPHKTLNYQAVS</sequence>
<dbReference type="PANTHER" id="PTHR36455:SF1">
    <property type="entry name" value="BLR8292 PROTEIN"/>
    <property type="match status" value="1"/>
</dbReference>
<dbReference type="EMBL" id="PDNV01000030">
    <property type="protein sequence ID" value="PLC51980.1"/>
    <property type="molecule type" value="Genomic_DNA"/>
</dbReference>
<gene>
    <name evidence="1" type="ORF">CR155_20555</name>
</gene>
<comment type="caution">
    <text evidence="1">The sequence shown here is derived from an EMBL/GenBank/DDBJ whole genome shotgun (WGS) entry which is preliminary data.</text>
</comment>
<dbReference type="OrthoDB" id="9801450at2"/>
<evidence type="ECO:0000313" key="1">
    <source>
        <dbReference type="EMBL" id="PLC51980.1"/>
    </source>
</evidence>
<dbReference type="RefSeq" id="WP_102071916.1">
    <property type="nucleotide sequence ID" value="NZ_PDNV01000030.1"/>
</dbReference>
<accession>A0A2N4UAD1</accession>
<dbReference type="NCBIfam" id="NF033819">
    <property type="entry name" value="IS66_TnpB"/>
    <property type="match status" value="1"/>
</dbReference>
<dbReference type="Proteomes" id="UP000234328">
    <property type="component" value="Unassembled WGS sequence"/>
</dbReference>
<dbReference type="PANTHER" id="PTHR36455">
    <property type="match status" value="1"/>
</dbReference>
<reference evidence="1 2" key="1">
    <citation type="submission" date="2017-10" db="EMBL/GenBank/DDBJ databases">
        <title>Two draft genome sequences of Pusillimonas sp. strains isolated from a nitrate- and radionuclide-contaminated groundwater in Russia.</title>
        <authorList>
            <person name="Grouzdev D.S."/>
            <person name="Tourova T.P."/>
            <person name="Goeva M.A."/>
            <person name="Babich T.L."/>
            <person name="Sokolova D.S."/>
            <person name="Abdullin R."/>
            <person name="Poltaraus A.B."/>
            <person name="Toshchakov S.V."/>
            <person name="Nazina T.N."/>
        </authorList>
    </citation>
    <scope>NUCLEOTIDE SEQUENCE [LARGE SCALE GENOMIC DNA]</scope>
    <source>
        <strain evidence="1 2">JR1/69-2-13</strain>
    </source>
</reference>
<organism evidence="1 2">
    <name type="scientific">Pollutimonas nitritireducens</name>
    <dbReference type="NCBI Taxonomy" id="2045209"/>
    <lineage>
        <taxon>Bacteria</taxon>
        <taxon>Pseudomonadati</taxon>
        <taxon>Pseudomonadota</taxon>
        <taxon>Betaproteobacteria</taxon>
        <taxon>Burkholderiales</taxon>
        <taxon>Alcaligenaceae</taxon>
        <taxon>Pollutimonas</taxon>
    </lineage>
</organism>
<protein>
    <recommendedName>
        <fullName evidence="3">Transposase</fullName>
    </recommendedName>
</protein>
<proteinExistence type="predicted"/>
<dbReference type="AlphaFoldDB" id="A0A2N4UAD1"/>
<dbReference type="InterPro" id="IPR008878">
    <property type="entry name" value="Transposase_IS66_Orf2"/>
</dbReference>
<keyword evidence="2" id="KW-1185">Reference proteome</keyword>
<evidence type="ECO:0000313" key="2">
    <source>
        <dbReference type="Proteomes" id="UP000234328"/>
    </source>
</evidence>
<dbReference type="Pfam" id="PF05717">
    <property type="entry name" value="TnpB_IS66"/>
    <property type="match status" value="1"/>
</dbReference>